<evidence type="ECO:0008006" key="4">
    <source>
        <dbReference type="Google" id="ProtNLM"/>
    </source>
</evidence>
<reference evidence="2 3" key="1">
    <citation type="submission" date="2020-08" db="EMBL/GenBank/DDBJ databases">
        <title>Genomic Encyclopedia of Type Strains, Phase III (KMG-III): the genomes of soil and plant-associated and newly described type strains.</title>
        <authorList>
            <person name="Whitman W."/>
        </authorList>
    </citation>
    <scope>NUCLEOTIDE SEQUENCE [LARGE SCALE GENOMIC DNA]</scope>
    <source>
        <strain evidence="2 3">CECT 8571</strain>
    </source>
</reference>
<dbReference type="RefSeq" id="WP_183910217.1">
    <property type="nucleotide sequence ID" value="NZ_JACHXZ010000002.1"/>
</dbReference>
<accession>A0A839UTR0</accession>
<dbReference type="AlphaFoldDB" id="A0A839UTR0"/>
<gene>
    <name evidence="2" type="ORF">FHS30_001951</name>
</gene>
<evidence type="ECO:0000313" key="3">
    <source>
        <dbReference type="Proteomes" id="UP000559987"/>
    </source>
</evidence>
<keyword evidence="1" id="KW-1133">Transmembrane helix</keyword>
<comment type="caution">
    <text evidence="2">The sequence shown here is derived from an EMBL/GenBank/DDBJ whole genome shotgun (WGS) entry which is preliminary data.</text>
</comment>
<evidence type="ECO:0000256" key="1">
    <source>
        <dbReference type="SAM" id="Phobius"/>
    </source>
</evidence>
<evidence type="ECO:0000313" key="2">
    <source>
        <dbReference type="EMBL" id="MBB3168767.1"/>
    </source>
</evidence>
<name>A0A839UTR0_9GAMM</name>
<keyword evidence="1" id="KW-0812">Transmembrane</keyword>
<protein>
    <recommendedName>
        <fullName evidence="4">MSHA biogenesis protein MshI</fullName>
    </recommendedName>
</protein>
<proteinExistence type="predicted"/>
<keyword evidence="3" id="KW-1185">Reference proteome</keyword>
<dbReference type="Proteomes" id="UP000559987">
    <property type="component" value="Unassembled WGS sequence"/>
</dbReference>
<feature type="transmembrane region" description="Helical" evidence="1">
    <location>
        <begin position="20"/>
        <end position="45"/>
    </location>
</feature>
<dbReference type="EMBL" id="JACHXZ010000002">
    <property type="protein sequence ID" value="MBB3168767.1"/>
    <property type="molecule type" value="Genomic_DNA"/>
</dbReference>
<keyword evidence="1" id="KW-0472">Membrane</keyword>
<organism evidence="2 3">
    <name type="scientific">Simiduia aestuariiviva</name>
    <dbReference type="NCBI Taxonomy" id="1510459"/>
    <lineage>
        <taxon>Bacteria</taxon>
        <taxon>Pseudomonadati</taxon>
        <taxon>Pseudomonadota</taxon>
        <taxon>Gammaproteobacteria</taxon>
        <taxon>Cellvibrionales</taxon>
        <taxon>Cellvibrionaceae</taxon>
        <taxon>Simiduia</taxon>
    </lineage>
</organism>
<sequence length="207" mass="22935">MSWQQINLYLPELQPSKELLTAKSAVGVLIFAVVLCLGLSALDIFENQHQKQKLQALRADFDAGQQRMTEVLAALPRSQAAVLQKELDEQRAELARRERIYQLIQSQNLGNSDGFSGQLQALARQHQSVLSLSAFSLLQGGQKITMAGEAKIAEAVPQYLQRLQYEPAFAQAVFGNMMIERTKSGRVQFSLTHDAQITQAGGRNGRP</sequence>